<dbReference type="Gene3D" id="3.30.450.20">
    <property type="entry name" value="PAS domain"/>
    <property type="match status" value="1"/>
</dbReference>
<dbReference type="InterPro" id="IPR005467">
    <property type="entry name" value="His_kinase_dom"/>
</dbReference>
<dbReference type="PANTHER" id="PTHR41523:SF8">
    <property type="entry name" value="ETHYLENE RESPONSE SENSOR PROTEIN"/>
    <property type="match status" value="1"/>
</dbReference>
<protein>
    <recommendedName>
        <fullName evidence="2">histidine kinase</fullName>
        <ecNumber evidence="2">2.7.13.3</ecNumber>
    </recommendedName>
</protein>
<keyword evidence="7" id="KW-0067">ATP-binding</keyword>
<keyword evidence="3" id="KW-0597">Phosphoprotein</keyword>
<dbReference type="Pfam" id="PF07568">
    <property type="entry name" value="HisKA_2"/>
    <property type="match status" value="1"/>
</dbReference>
<evidence type="ECO:0000256" key="6">
    <source>
        <dbReference type="ARBA" id="ARBA00022777"/>
    </source>
</evidence>
<dbReference type="Pfam" id="PF02518">
    <property type="entry name" value="HATPase_c"/>
    <property type="match status" value="1"/>
</dbReference>
<dbReference type="InterPro" id="IPR003594">
    <property type="entry name" value="HATPase_dom"/>
</dbReference>
<feature type="domain" description="PAS" evidence="9">
    <location>
        <begin position="58"/>
        <end position="128"/>
    </location>
</feature>
<evidence type="ECO:0000256" key="2">
    <source>
        <dbReference type="ARBA" id="ARBA00012438"/>
    </source>
</evidence>
<keyword evidence="4" id="KW-0808">Transferase</keyword>
<dbReference type="SMART" id="SM00091">
    <property type="entry name" value="PAS"/>
    <property type="match status" value="1"/>
</dbReference>
<dbReference type="InterPro" id="IPR035965">
    <property type="entry name" value="PAS-like_dom_sf"/>
</dbReference>
<dbReference type="GO" id="GO:0005524">
    <property type="term" value="F:ATP binding"/>
    <property type="evidence" value="ECO:0007669"/>
    <property type="project" value="UniProtKB-KW"/>
</dbReference>
<gene>
    <name evidence="10" type="ORF">EI684_01665</name>
</gene>
<evidence type="ECO:0000256" key="3">
    <source>
        <dbReference type="ARBA" id="ARBA00022553"/>
    </source>
</evidence>
<name>A0A426U9X6_9CHLR</name>
<evidence type="ECO:0000256" key="5">
    <source>
        <dbReference type="ARBA" id="ARBA00022741"/>
    </source>
</evidence>
<dbReference type="InterPro" id="IPR036890">
    <property type="entry name" value="HATPase_C_sf"/>
</dbReference>
<reference evidence="10 11" key="1">
    <citation type="submission" date="2018-12" db="EMBL/GenBank/DDBJ databases">
        <title>Genome Sequence of Candidatus Viridilinea halotolerans isolated from saline sulfide-rich spring.</title>
        <authorList>
            <person name="Grouzdev D.S."/>
            <person name="Burganskaya E.I."/>
            <person name="Krutkina M.S."/>
            <person name="Sukhacheva M.V."/>
            <person name="Gorlenko V.M."/>
        </authorList>
    </citation>
    <scope>NUCLEOTIDE SEQUENCE [LARGE SCALE GENOMIC DNA]</scope>
    <source>
        <strain evidence="10">Chok-6</strain>
    </source>
</reference>
<dbReference type="AlphaFoldDB" id="A0A426U9X6"/>
<dbReference type="SUPFAM" id="SSF55785">
    <property type="entry name" value="PYP-like sensor domain (PAS domain)"/>
    <property type="match status" value="1"/>
</dbReference>
<dbReference type="GO" id="GO:0004673">
    <property type="term" value="F:protein histidine kinase activity"/>
    <property type="evidence" value="ECO:0007669"/>
    <property type="project" value="UniProtKB-EC"/>
</dbReference>
<evidence type="ECO:0000256" key="1">
    <source>
        <dbReference type="ARBA" id="ARBA00000085"/>
    </source>
</evidence>
<dbReference type="EC" id="2.7.13.3" evidence="2"/>
<dbReference type="InterPro" id="IPR000014">
    <property type="entry name" value="PAS"/>
</dbReference>
<dbReference type="PROSITE" id="PS50112">
    <property type="entry name" value="PAS"/>
    <property type="match status" value="1"/>
</dbReference>
<evidence type="ECO:0000256" key="7">
    <source>
        <dbReference type="ARBA" id="ARBA00022840"/>
    </source>
</evidence>
<evidence type="ECO:0000256" key="4">
    <source>
        <dbReference type="ARBA" id="ARBA00022679"/>
    </source>
</evidence>
<comment type="catalytic activity">
    <reaction evidence="1">
        <text>ATP + protein L-histidine = ADP + protein N-phospho-L-histidine.</text>
        <dbReference type="EC" id="2.7.13.3"/>
    </reaction>
</comment>
<dbReference type="CDD" id="cd00130">
    <property type="entry name" value="PAS"/>
    <property type="match status" value="1"/>
</dbReference>
<comment type="caution">
    <text evidence="10">The sequence shown here is derived from an EMBL/GenBank/DDBJ whole genome shotgun (WGS) entry which is preliminary data.</text>
</comment>
<dbReference type="Gene3D" id="3.30.565.10">
    <property type="entry name" value="Histidine kinase-like ATPase, C-terminal domain"/>
    <property type="match status" value="1"/>
</dbReference>
<dbReference type="SUPFAM" id="SSF55874">
    <property type="entry name" value="ATPase domain of HSP90 chaperone/DNA topoisomerase II/histidine kinase"/>
    <property type="match status" value="1"/>
</dbReference>
<evidence type="ECO:0000313" key="11">
    <source>
        <dbReference type="Proteomes" id="UP000280307"/>
    </source>
</evidence>
<feature type="domain" description="Histidine kinase" evidence="8">
    <location>
        <begin position="291"/>
        <end position="383"/>
    </location>
</feature>
<organism evidence="10 11">
    <name type="scientific">Candidatus Viridilinea halotolerans</name>
    <dbReference type="NCBI Taxonomy" id="2491704"/>
    <lineage>
        <taxon>Bacteria</taxon>
        <taxon>Bacillati</taxon>
        <taxon>Chloroflexota</taxon>
        <taxon>Chloroflexia</taxon>
        <taxon>Chloroflexales</taxon>
        <taxon>Chloroflexineae</taxon>
        <taxon>Oscillochloridaceae</taxon>
        <taxon>Candidatus Viridilinea</taxon>
    </lineage>
</organism>
<dbReference type="PROSITE" id="PS50109">
    <property type="entry name" value="HIS_KIN"/>
    <property type="match status" value="1"/>
</dbReference>
<accession>A0A426U9X6</accession>
<dbReference type="NCBIfam" id="TIGR00229">
    <property type="entry name" value="sensory_box"/>
    <property type="match status" value="1"/>
</dbReference>
<dbReference type="Proteomes" id="UP000280307">
    <property type="component" value="Unassembled WGS sequence"/>
</dbReference>
<sequence length="390" mass="42492">MGRGIAFPRSRRLAEEKAALRAQLNEAEQLLNAIRYGTVDTIIVQSPNGPQVYTLQSVEGIYRVLVETMNEGAAILHPSGTILYANRHLLSLLDLPLEQLIGLPFRQFIAPDQAEAMHQLLAAGIKGPIAGDSTLQLRNDQRIPVRISMHPLTDEVSPGVCTIITDLTEHERARAILQAALEQKDVLLREIHHRVKNNLQVITSMLRLQASSLADPQVSSAFQDSLNRIRAMALVHEQLYSSANLTCIEAKAYLQTLAKSLLRSSATFGVQKLVCLVEPAIWLPIDIAVPLGLITSELIANSLKHGLAGVAYGEIRVALRNVPEGLSLGVHDNGIGLPEGFDPACNTTLGLRIVHTLARQLGGELRIHSDDGTLIEVIFPAPQGDFFACK</sequence>
<dbReference type="PANTHER" id="PTHR41523">
    <property type="entry name" value="TWO-COMPONENT SYSTEM SENSOR PROTEIN"/>
    <property type="match status" value="1"/>
</dbReference>
<evidence type="ECO:0000313" key="10">
    <source>
        <dbReference type="EMBL" id="RRR77281.1"/>
    </source>
</evidence>
<dbReference type="InterPro" id="IPR011495">
    <property type="entry name" value="Sig_transdc_His_kin_sub2_dim/P"/>
</dbReference>
<evidence type="ECO:0000259" key="8">
    <source>
        <dbReference type="PROSITE" id="PS50109"/>
    </source>
</evidence>
<dbReference type="SMART" id="SM00387">
    <property type="entry name" value="HATPase_c"/>
    <property type="match status" value="1"/>
</dbReference>
<dbReference type="EMBL" id="RSAS01000071">
    <property type="protein sequence ID" value="RRR77281.1"/>
    <property type="molecule type" value="Genomic_DNA"/>
</dbReference>
<dbReference type="Pfam" id="PF13426">
    <property type="entry name" value="PAS_9"/>
    <property type="match status" value="1"/>
</dbReference>
<keyword evidence="6" id="KW-0418">Kinase</keyword>
<keyword evidence="5" id="KW-0547">Nucleotide-binding</keyword>
<evidence type="ECO:0000259" key="9">
    <source>
        <dbReference type="PROSITE" id="PS50112"/>
    </source>
</evidence>
<proteinExistence type="predicted"/>